<evidence type="ECO:0000313" key="1">
    <source>
        <dbReference type="EMBL" id="MCF7567307.1"/>
    </source>
</evidence>
<keyword evidence="2" id="KW-1185">Reference proteome</keyword>
<accession>A0AAE3JKP6</accession>
<reference evidence="1" key="1">
    <citation type="submission" date="2022-01" db="EMBL/GenBank/DDBJ databases">
        <title>Draft genome sequence of Sabulilitoribacter arenilitoris KCTC 52401.</title>
        <authorList>
            <person name="Oh J.-S."/>
        </authorList>
    </citation>
    <scope>NUCLEOTIDE SEQUENCE</scope>
    <source>
        <strain evidence="1">HMF6543</strain>
    </source>
</reference>
<dbReference type="EMBL" id="JAKKDU010000003">
    <property type="protein sequence ID" value="MCF7567307.1"/>
    <property type="molecule type" value="Genomic_DNA"/>
</dbReference>
<proteinExistence type="predicted"/>
<sequence length="258" mass="30200">MNLLQPKENKTPLNDCLKTKIYHLVKGLDRFNQSENQKNLELCQVGKFLCTYFPDFKISESREQPDFIITNGSIKIGLEHQSIFVDKILERTGFFKNIALLAERELEKEVDMPNFLVNCYIRKGILFSNKDKNHILKIFIDVIREFVINDIVIKNNLFDDLIKMPHSQKSINANFGAYMVPTLNEEKLLKAIDKKEKKVKKVKKYISNTNCKQWLLLLIGGVGEHSFYVKNDLKLSFETAFEKVFLLEDFDNHLYELK</sequence>
<gene>
    <name evidence="1" type="ORF">L3X37_02865</name>
</gene>
<protein>
    <submittedName>
        <fullName evidence="1">Uncharacterized protein</fullName>
    </submittedName>
</protein>
<evidence type="ECO:0000313" key="2">
    <source>
        <dbReference type="Proteomes" id="UP001199795"/>
    </source>
</evidence>
<organism evidence="1 2">
    <name type="scientific">Wocania arenilitoris</name>
    <dbReference type="NCBI Taxonomy" id="2044858"/>
    <lineage>
        <taxon>Bacteria</taxon>
        <taxon>Pseudomonadati</taxon>
        <taxon>Bacteroidota</taxon>
        <taxon>Flavobacteriia</taxon>
        <taxon>Flavobacteriales</taxon>
        <taxon>Flavobacteriaceae</taxon>
        <taxon>Wocania</taxon>
    </lineage>
</organism>
<dbReference type="AlphaFoldDB" id="A0AAE3JKP6"/>
<dbReference type="RefSeq" id="WP_237238670.1">
    <property type="nucleotide sequence ID" value="NZ_JAKKDU010000003.1"/>
</dbReference>
<comment type="caution">
    <text evidence="1">The sequence shown here is derived from an EMBL/GenBank/DDBJ whole genome shotgun (WGS) entry which is preliminary data.</text>
</comment>
<name>A0AAE3JKP6_9FLAO</name>
<dbReference type="Proteomes" id="UP001199795">
    <property type="component" value="Unassembled WGS sequence"/>
</dbReference>